<dbReference type="SMART" id="SM01017">
    <property type="entry name" value="Arrestin_C"/>
    <property type="match status" value="1"/>
</dbReference>
<gene>
    <name evidence="3" type="ORF">PMAYCL1PPCAC_18837</name>
</gene>
<name>A0AAN5I1P1_9BILA</name>
<dbReference type="AlphaFoldDB" id="A0AAN5I1P1"/>
<dbReference type="PANTHER" id="PTHR11188:SF159">
    <property type="entry name" value="ARRESTIN C-TERMINAL-LIKE DOMAIN-CONTAINING PROTEIN"/>
    <property type="match status" value="1"/>
</dbReference>
<organism evidence="3 4">
    <name type="scientific">Pristionchus mayeri</name>
    <dbReference type="NCBI Taxonomy" id="1317129"/>
    <lineage>
        <taxon>Eukaryota</taxon>
        <taxon>Metazoa</taxon>
        <taxon>Ecdysozoa</taxon>
        <taxon>Nematoda</taxon>
        <taxon>Chromadorea</taxon>
        <taxon>Rhabditida</taxon>
        <taxon>Rhabditina</taxon>
        <taxon>Diplogasteromorpha</taxon>
        <taxon>Diplogasteroidea</taxon>
        <taxon>Neodiplogasteridae</taxon>
        <taxon>Pristionchus</taxon>
    </lineage>
</organism>
<protein>
    <recommendedName>
        <fullName evidence="2">Arrestin C-terminal-like domain-containing protein</fullName>
    </recommendedName>
</protein>
<feature type="domain" description="Arrestin C-terminal-like" evidence="2">
    <location>
        <begin position="200"/>
        <end position="340"/>
    </location>
</feature>
<evidence type="ECO:0000313" key="3">
    <source>
        <dbReference type="EMBL" id="GMR48642.1"/>
    </source>
</evidence>
<proteinExistence type="inferred from homology"/>
<dbReference type="SUPFAM" id="SSF81296">
    <property type="entry name" value="E set domains"/>
    <property type="match status" value="1"/>
</dbReference>
<dbReference type="InterPro" id="IPR011021">
    <property type="entry name" value="Arrestin-like_N"/>
</dbReference>
<comment type="caution">
    <text evidence="3">The sequence shown here is derived from an EMBL/GenBank/DDBJ whole genome shotgun (WGS) entry which is preliminary data.</text>
</comment>
<evidence type="ECO:0000256" key="1">
    <source>
        <dbReference type="ARBA" id="ARBA00005298"/>
    </source>
</evidence>
<keyword evidence="4" id="KW-1185">Reference proteome</keyword>
<accession>A0AAN5I1P1</accession>
<feature type="non-terminal residue" evidence="3">
    <location>
        <position position="1"/>
    </location>
</feature>
<dbReference type="PANTHER" id="PTHR11188">
    <property type="entry name" value="ARRESTIN DOMAIN CONTAINING PROTEIN"/>
    <property type="match status" value="1"/>
</dbReference>
<evidence type="ECO:0000259" key="2">
    <source>
        <dbReference type="SMART" id="SM01017"/>
    </source>
</evidence>
<dbReference type="InterPro" id="IPR014756">
    <property type="entry name" value="Ig_E-set"/>
</dbReference>
<dbReference type="Proteomes" id="UP001328107">
    <property type="component" value="Unassembled WGS sequence"/>
</dbReference>
<comment type="similarity">
    <text evidence="1">Belongs to the arrestin family.</text>
</comment>
<dbReference type="GO" id="GO:0015031">
    <property type="term" value="P:protein transport"/>
    <property type="evidence" value="ECO:0007669"/>
    <property type="project" value="TreeGrafter"/>
</dbReference>
<dbReference type="InterPro" id="IPR011022">
    <property type="entry name" value="Arrestin_C-like"/>
</dbReference>
<dbReference type="Pfam" id="PF02752">
    <property type="entry name" value="Arrestin_C"/>
    <property type="match status" value="1"/>
</dbReference>
<dbReference type="EMBL" id="BTRK01000004">
    <property type="protein sequence ID" value="GMR48642.1"/>
    <property type="molecule type" value="Genomic_DNA"/>
</dbReference>
<reference evidence="4" key="1">
    <citation type="submission" date="2022-10" db="EMBL/GenBank/DDBJ databases">
        <title>Genome assembly of Pristionchus species.</title>
        <authorList>
            <person name="Yoshida K."/>
            <person name="Sommer R.J."/>
        </authorList>
    </citation>
    <scope>NUCLEOTIDE SEQUENCE [LARGE SCALE GENOMIC DNA]</scope>
    <source>
        <strain evidence="4">RS5460</strain>
    </source>
</reference>
<sequence>ASPLDDALLQIRRSRKTKATKSPLSMRIDKFDLILDRGGTNEPYYAGQSVLGQIEVHAARRVRVGSLHVRLSGVVETGWRNKSSDLVYESRQVVLDEFVDLTMVIVDHCNDSFRLHEGQHSIPFEIKLPLDVLSSVEREQHGSIRYMCTAVLDLPDNGGTQLVAEKEFRVFSLLNLDAPHLRDPACTTEEEDVSTCCGLRKRYLNASMRIAETGLLPGETTRISLSIENKKKRKGRLRRKEKHECVLISLCQQIDFVSSARFDPLLVDRKTFTVAVESHGTCKGKECNGPETKEVEFCIPEGLPPTSVQADGLITVSYFFKLDLERFDVIVPVVIGSLKTPGSFQ</sequence>
<evidence type="ECO:0000313" key="4">
    <source>
        <dbReference type="Proteomes" id="UP001328107"/>
    </source>
</evidence>
<dbReference type="Gene3D" id="2.60.40.640">
    <property type="match status" value="2"/>
</dbReference>
<dbReference type="InterPro" id="IPR014752">
    <property type="entry name" value="Arrestin-like_C"/>
</dbReference>
<dbReference type="InterPro" id="IPR050357">
    <property type="entry name" value="Arrestin_domain-protein"/>
</dbReference>
<dbReference type="GO" id="GO:0005737">
    <property type="term" value="C:cytoplasm"/>
    <property type="evidence" value="ECO:0007669"/>
    <property type="project" value="TreeGrafter"/>
</dbReference>
<dbReference type="Pfam" id="PF00339">
    <property type="entry name" value="Arrestin_N"/>
    <property type="match status" value="1"/>
</dbReference>